<evidence type="ECO:0000313" key="2">
    <source>
        <dbReference type="Proteomes" id="UP000265520"/>
    </source>
</evidence>
<protein>
    <submittedName>
        <fullName evidence="1">Uncharacterized protein</fullName>
    </submittedName>
</protein>
<accession>A0A392S140</accession>
<evidence type="ECO:0000313" key="1">
    <source>
        <dbReference type="EMBL" id="MCI42132.1"/>
    </source>
</evidence>
<dbReference type="Proteomes" id="UP000265520">
    <property type="component" value="Unassembled WGS sequence"/>
</dbReference>
<comment type="caution">
    <text evidence="1">The sequence shown here is derived from an EMBL/GenBank/DDBJ whole genome shotgun (WGS) entry which is preliminary data.</text>
</comment>
<dbReference type="EMBL" id="LXQA010300687">
    <property type="protein sequence ID" value="MCI42132.1"/>
    <property type="molecule type" value="Genomic_DNA"/>
</dbReference>
<dbReference type="AlphaFoldDB" id="A0A392S140"/>
<organism evidence="1 2">
    <name type="scientific">Trifolium medium</name>
    <dbReference type="NCBI Taxonomy" id="97028"/>
    <lineage>
        <taxon>Eukaryota</taxon>
        <taxon>Viridiplantae</taxon>
        <taxon>Streptophyta</taxon>
        <taxon>Embryophyta</taxon>
        <taxon>Tracheophyta</taxon>
        <taxon>Spermatophyta</taxon>
        <taxon>Magnoliopsida</taxon>
        <taxon>eudicotyledons</taxon>
        <taxon>Gunneridae</taxon>
        <taxon>Pentapetalae</taxon>
        <taxon>rosids</taxon>
        <taxon>fabids</taxon>
        <taxon>Fabales</taxon>
        <taxon>Fabaceae</taxon>
        <taxon>Papilionoideae</taxon>
        <taxon>50 kb inversion clade</taxon>
        <taxon>NPAAA clade</taxon>
        <taxon>Hologalegina</taxon>
        <taxon>IRL clade</taxon>
        <taxon>Trifolieae</taxon>
        <taxon>Trifolium</taxon>
    </lineage>
</organism>
<reference evidence="1 2" key="1">
    <citation type="journal article" date="2018" name="Front. Plant Sci.">
        <title>Red Clover (Trifolium pratense) and Zigzag Clover (T. medium) - A Picture of Genomic Similarities and Differences.</title>
        <authorList>
            <person name="Dluhosova J."/>
            <person name="Istvanek J."/>
            <person name="Nedelnik J."/>
            <person name="Repkova J."/>
        </authorList>
    </citation>
    <scope>NUCLEOTIDE SEQUENCE [LARGE SCALE GENOMIC DNA]</scope>
    <source>
        <strain evidence="2">cv. 10/8</strain>
        <tissue evidence="1">Leaf</tissue>
    </source>
</reference>
<sequence length="25" mass="2785">MRRASVSAFAFGDLLPETDAKLYLL</sequence>
<proteinExistence type="predicted"/>
<keyword evidence="2" id="KW-1185">Reference proteome</keyword>
<feature type="non-terminal residue" evidence="1">
    <location>
        <position position="25"/>
    </location>
</feature>
<name>A0A392S140_9FABA</name>